<gene>
    <name evidence="7 8" type="primary">pdxA</name>
    <name evidence="8" type="ORF">IAI61_19815</name>
</gene>
<dbReference type="EMBL" id="JACTNG010000013">
    <property type="protein sequence ID" value="MBO1081284.1"/>
    <property type="molecule type" value="Genomic_DNA"/>
</dbReference>
<dbReference type="EC" id="1.1.1.262" evidence="7"/>
<name>A0ABS3KUY0_9PROT</name>
<evidence type="ECO:0000313" key="8">
    <source>
        <dbReference type="EMBL" id="MBO1081284.1"/>
    </source>
</evidence>
<evidence type="ECO:0000256" key="2">
    <source>
        <dbReference type="ARBA" id="ARBA00022723"/>
    </source>
</evidence>
<dbReference type="HAMAP" id="MF_00536">
    <property type="entry name" value="PdxA"/>
    <property type="match status" value="1"/>
</dbReference>
<dbReference type="RefSeq" id="WP_207419466.1">
    <property type="nucleotide sequence ID" value="NZ_CP061177.1"/>
</dbReference>
<dbReference type="PANTHER" id="PTHR30004">
    <property type="entry name" value="4-HYDROXYTHREONINE-4-PHOSPHATE DEHYDROGENASE"/>
    <property type="match status" value="1"/>
</dbReference>
<feature type="binding site" evidence="7">
    <location>
        <position position="293"/>
    </location>
    <ligand>
        <name>substrate</name>
    </ligand>
</feature>
<dbReference type="GO" id="GO:0050570">
    <property type="term" value="F:4-hydroxythreonine-4-phosphate dehydrogenase activity"/>
    <property type="evidence" value="ECO:0007669"/>
    <property type="project" value="UniProtKB-EC"/>
</dbReference>
<comment type="subunit">
    <text evidence="7">Homodimer.</text>
</comment>
<comment type="cofactor">
    <cofactor evidence="7">
        <name>Zn(2+)</name>
        <dbReference type="ChEBI" id="CHEBI:29105"/>
    </cofactor>
    <cofactor evidence="7">
        <name>Mg(2+)</name>
        <dbReference type="ChEBI" id="CHEBI:18420"/>
    </cofactor>
    <cofactor evidence="7">
        <name>Co(2+)</name>
        <dbReference type="ChEBI" id="CHEBI:48828"/>
    </cofactor>
    <text evidence="7">Binds 1 divalent metal cation per subunit. Can use ions such as Zn(2+), Mg(2+) or Co(2+).</text>
</comment>
<dbReference type="NCBIfam" id="NF003699">
    <property type="entry name" value="PRK05312.1"/>
    <property type="match status" value="1"/>
</dbReference>
<keyword evidence="7" id="KW-0170">Cobalt</keyword>
<dbReference type="InterPro" id="IPR005255">
    <property type="entry name" value="PdxA_fam"/>
</dbReference>
<dbReference type="PANTHER" id="PTHR30004:SF6">
    <property type="entry name" value="D-THREONATE 4-PHOSPHATE DEHYDROGENASE"/>
    <property type="match status" value="1"/>
</dbReference>
<organism evidence="8 9">
    <name type="scientific">Roseomonas haemaphysalidis</name>
    <dbReference type="NCBI Taxonomy" id="2768162"/>
    <lineage>
        <taxon>Bacteria</taxon>
        <taxon>Pseudomonadati</taxon>
        <taxon>Pseudomonadota</taxon>
        <taxon>Alphaproteobacteria</taxon>
        <taxon>Acetobacterales</taxon>
        <taxon>Roseomonadaceae</taxon>
        <taxon>Roseomonas</taxon>
    </lineage>
</organism>
<comment type="miscellaneous">
    <text evidence="7">The active site is located at the dimer interface.</text>
</comment>
<feature type="binding site" evidence="7">
    <location>
        <position position="284"/>
    </location>
    <ligand>
        <name>substrate</name>
    </ligand>
</feature>
<feature type="binding site" evidence="7">
    <location>
        <position position="221"/>
    </location>
    <ligand>
        <name>a divalent metal cation</name>
        <dbReference type="ChEBI" id="CHEBI:60240"/>
        <note>ligand shared between dimeric partners</note>
    </ligand>
</feature>
<evidence type="ECO:0000256" key="4">
    <source>
        <dbReference type="ARBA" id="ARBA00023002"/>
    </source>
</evidence>
<evidence type="ECO:0000256" key="7">
    <source>
        <dbReference type="HAMAP-Rule" id="MF_00536"/>
    </source>
</evidence>
<proteinExistence type="inferred from homology"/>
<feature type="binding site" evidence="7">
    <location>
        <position position="145"/>
    </location>
    <ligand>
        <name>substrate</name>
    </ligand>
</feature>
<evidence type="ECO:0000256" key="5">
    <source>
        <dbReference type="ARBA" id="ARBA00023027"/>
    </source>
</evidence>
<comment type="catalytic activity">
    <reaction evidence="7">
        <text>4-(phosphooxy)-L-threonine + NAD(+) = 3-amino-2-oxopropyl phosphate + CO2 + NADH</text>
        <dbReference type="Rhea" id="RHEA:32275"/>
        <dbReference type="ChEBI" id="CHEBI:16526"/>
        <dbReference type="ChEBI" id="CHEBI:57279"/>
        <dbReference type="ChEBI" id="CHEBI:57540"/>
        <dbReference type="ChEBI" id="CHEBI:57945"/>
        <dbReference type="ChEBI" id="CHEBI:58452"/>
        <dbReference type="EC" id="1.1.1.262"/>
    </reaction>
</comment>
<comment type="subcellular location">
    <subcellularLocation>
        <location evidence="7">Cytoplasm</location>
    </subcellularLocation>
</comment>
<keyword evidence="1 7" id="KW-0963">Cytoplasm</keyword>
<evidence type="ECO:0000256" key="6">
    <source>
        <dbReference type="ARBA" id="ARBA00023096"/>
    </source>
</evidence>
<protein>
    <recommendedName>
        <fullName evidence="7">4-hydroxythreonine-4-phosphate dehydrogenase</fullName>
        <ecNumber evidence="7">1.1.1.262</ecNumber>
    </recommendedName>
    <alternativeName>
        <fullName evidence="7">4-(phosphohydroxy)-L-threonine dehydrogenase</fullName>
    </alternativeName>
</protein>
<comment type="similarity">
    <text evidence="7">Belongs to the PdxA family.</text>
</comment>
<dbReference type="Pfam" id="PF04166">
    <property type="entry name" value="PdxA"/>
    <property type="match status" value="1"/>
</dbReference>
<feature type="binding site" evidence="7">
    <location>
        <position position="302"/>
    </location>
    <ligand>
        <name>substrate</name>
    </ligand>
</feature>
<dbReference type="Proteomes" id="UP001518989">
    <property type="component" value="Unassembled WGS sequence"/>
</dbReference>
<keyword evidence="4 7" id="KW-0560">Oxidoreductase</keyword>
<comment type="caution">
    <text evidence="8">The sequence shown here is derived from an EMBL/GenBank/DDBJ whole genome shotgun (WGS) entry which is preliminary data.</text>
</comment>
<accession>A0ABS3KUY0</accession>
<keyword evidence="2 7" id="KW-0479">Metal-binding</keyword>
<sequence length="346" mass="36105">MSIDTPRANTLPLALTMGDPAGIGGELSLAAWQHHGGKQGPAFVVLDDPERLASLARHLGMAVPIHVVDGPEEAAVVFPHALPVLPVRLLQPVQPGQPNPAHAPAVLKSIEQAVRLAEAGRVGAVVTNPISKATLYQAGFRFPGHTEYLGALTGTSAPPVMMLACPSLRVVPVTIHVSLLQALAALTTAEIVRQGRVLHHALRQNFGVTHPRIAVAGLNPHAGEGGAMGDEESRIIQPAVDILRAEGMTVTGPLPPDTMFTARARNSYDAALCMYHDQGLIPLKTLDMDGGVNVTLGLPILRTSPDHGTAFDIAGKGEAHPGSLLAALSMAADMAARTPAQDGDIR</sequence>
<keyword evidence="3 7" id="KW-0521">NADP</keyword>
<dbReference type="SUPFAM" id="SSF53659">
    <property type="entry name" value="Isocitrate/Isopropylmalate dehydrogenase-like"/>
    <property type="match status" value="1"/>
</dbReference>
<feature type="binding site" evidence="7">
    <location>
        <position position="276"/>
    </location>
    <ligand>
        <name>a divalent metal cation</name>
        <dbReference type="ChEBI" id="CHEBI:60240"/>
        <note>ligand shared between dimeric partners</note>
    </ligand>
</feature>
<keyword evidence="9" id="KW-1185">Reference proteome</keyword>
<keyword evidence="5 7" id="KW-0520">NAD</keyword>
<dbReference type="InterPro" id="IPR037510">
    <property type="entry name" value="PdxA"/>
</dbReference>
<comment type="pathway">
    <text evidence="7">Cofactor biosynthesis; pyridoxine 5'-phosphate biosynthesis; pyridoxine 5'-phosphate from D-erythrose 4-phosphate: step 4/5.</text>
</comment>
<keyword evidence="7" id="KW-0862">Zinc</keyword>
<keyword evidence="6 7" id="KW-0664">Pyridoxine biosynthesis</keyword>
<feature type="binding site" evidence="7">
    <location>
        <position position="176"/>
    </location>
    <ligand>
        <name>a divalent metal cation</name>
        <dbReference type="ChEBI" id="CHEBI:60240"/>
        <note>ligand shared between dimeric partners</note>
    </ligand>
</feature>
<comment type="function">
    <text evidence="7">Catalyzes the NAD(P)-dependent oxidation of 4-(phosphooxy)-L-threonine (HTP) into 2-amino-3-oxo-4-(phosphooxy)butyric acid which spontaneously decarboxylates to form 3-amino-2-oxopropyl phosphate (AHAP).</text>
</comment>
<feature type="binding site" evidence="7">
    <location>
        <position position="146"/>
    </location>
    <ligand>
        <name>substrate</name>
    </ligand>
</feature>
<reference evidence="8 9" key="1">
    <citation type="submission" date="2020-09" db="EMBL/GenBank/DDBJ databases">
        <title>Roseomonas.</title>
        <authorList>
            <person name="Zhu W."/>
        </authorList>
    </citation>
    <scope>NUCLEOTIDE SEQUENCE [LARGE SCALE GENOMIC DNA]</scope>
    <source>
        <strain evidence="8 9">573</strain>
    </source>
</reference>
<evidence type="ECO:0000256" key="1">
    <source>
        <dbReference type="ARBA" id="ARBA00022490"/>
    </source>
</evidence>
<evidence type="ECO:0000256" key="3">
    <source>
        <dbReference type="ARBA" id="ARBA00022857"/>
    </source>
</evidence>
<evidence type="ECO:0000313" key="9">
    <source>
        <dbReference type="Proteomes" id="UP001518989"/>
    </source>
</evidence>
<dbReference type="Gene3D" id="3.40.718.10">
    <property type="entry name" value="Isopropylmalate Dehydrogenase"/>
    <property type="match status" value="1"/>
</dbReference>
<dbReference type="NCBIfam" id="TIGR00557">
    <property type="entry name" value="pdxA"/>
    <property type="match status" value="1"/>
</dbReference>
<keyword evidence="7" id="KW-0460">Magnesium</keyword>